<dbReference type="Proteomes" id="UP001308005">
    <property type="component" value="Unassembled WGS sequence"/>
</dbReference>
<protein>
    <submittedName>
        <fullName evidence="2">Mobilization protein</fullName>
    </submittedName>
</protein>
<sequence>MGSIHFIGGEKGGVGKSLTARLLAQYFIDHGQTFVGFDADHSHSTFSRFYADFTTVLDVENYNSLDEIVAAAESNPDANILVDLAAQTGRHVNQWAEDSDSFGIFAELNRPVYLWHVMDDGADSAHLLNKLLENKPDGVQIVVVMNKGRGENFQLFERSPTYRKAQEQDAQIITLKQLQPALMQKVDFSNLSFWAAANNRDLLSLVERKRVTVWMENCYAQFDQVLGGESAGRGLPNPPSEPVDAGADDNGVPVLAENPDSQFA</sequence>
<dbReference type="SUPFAM" id="SSF52540">
    <property type="entry name" value="P-loop containing nucleoside triphosphate hydrolases"/>
    <property type="match status" value="2"/>
</dbReference>
<organism evidence="2 3">
    <name type="scientific">Candidatus Thiothrix phosphatis</name>
    <dbReference type="NCBI Taxonomy" id="3112415"/>
    <lineage>
        <taxon>Bacteria</taxon>
        <taxon>Pseudomonadati</taxon>
        <taxon>Pseudomonadota</taxon>
        <taxon>Gammaproteobacteria</taxon>
        <taxon>Thiotrichales</taxon>
        <taxon>Thiotrichaceae</taxon>
        <taxon>Thiothrix</taxon>
    </lineage>
</organism>
<keyword evidence="3" id="KW-1185">Reference proteome</keyword>
<dbReference type="InterPro" id="IPR027417">
    <property type="entry name" value="P-loop_NTPase"/>
</dbReference>
<reference evidence="3" key="1">
    <citation type="submission" date="2023-07" db="EMBL/GenBank/DDBJ databases">
        <title>The carbon used by Thiothrix.</title>
        <authorList>
            <person name="Chen L."/>
        </authorList>
    </citation>
    <scope>NUCLEOTIDE SEQUENCE [LARGE SCALE GENOMIC DNA]</scope>
</reference>
<dbReference type="EMBL" id="JAYMYJ010000132">
    <property type="protein sequence ID" value="MEB4592366.1"/>
    <property type="molecule type" value="Genomic_DNA"/>
</dbReference>
<reference evidence="2 3" key="2">
    <citation type="submission" date="2024-01" db="EMBL/GenBank/DDBJ databases">
        <authorList>
            <person name="Xie X."/>
        </authorList>
    </citation>
    <scope>NUCLEOTIDE SEQUENCE [LARGE SCALE GENOMIC DNA]</scope>
    <source>
        <strain evidence="2">SCUT-1</strain>
    </source>
</reference>
<feature type="region of interest" description="Disordered" evidence="1">
    <location>
        <begin position="230"/>
        <end position="264"/>
    </location>
</feature>
<dbReference type="Gene3D" id="3.40.50.300">
    <property type="entry name" value="P-loop containing nucleotide triphosphate hydrolases"/>
    <property type="match status" value="1"/>
</dbReference>
<comment type="caution">
    <text evidence="2">The sequence shown here is derived from an EMBL/GenBank/DDBJ whole genome shotgun (WGS) entry which is preliminary data.</text>
</comment>
<evidence type="ECO:0000256" key="1">
    <source>
        <dbReference type="SAM" id="MobiDB-lite"/>
    </source>
</evidence>
<name>A0ABU6CZW6_9GAMM</name>
<proteinExistence type="predicted"/>
<dbReference type="RefSeq" id="WP_324696614.1">
    <property type="nucleotide sequence ID" value="NZ_JAYMYJ010000132.1"/>
</dbReference>
<evidence type="ECO:0000313" key="2">
    <source>
        <dbReference type="EMBL" id="MEB4592366.1"/>
    </source>
</evidence>
<gene>
    <name evidence="2" type="ORF">VSS37_15365</name>
</gene>
<accession>A0ABU6CZW6</accession>
<evidence type="ECO:0000313" key="3">
    <source>
        <dbReference type="Proteomes" id="UP001308005"/>
    </source>
</evidence>